<gene>
    <name evidence="2" type="ORF">TCNE_LOCUS827</name>
</gene>
<feature type="domain" description="M02D8-5-like fifth CUB" evidence="1">
    <location>
        <begin position="140"/>
        <end position="204"/>
    </location>
</feature>
<dbReference type="SUPFAM" id="SSF49854">
    <property type="entry name" value="Spermadhesin, CUB domain"/>
    <property type="match status" value="1"/>
</dbReference>
<dbReference type="Pfam" id="PF23064">
    <property type="entry name" value="CUB_M02D8_5_5th"/>
    <property type="match status" value="1"/>
</dbReference>
<dbReference type="WBParaSite" id="TCNE_0000082601-mRNA-1">
    <property type="protein sequence ID" value="TCNE_0000082601-mRNA-1"/>
    <property type="gene ID" value="TCNE_0000082601"/>
</dbReference>
<reference evidence="2 3" key="2">
    <citation type="submission" date="2018-11" db="EMBL/GenBank/DDBJ databases">
        <authorList>
            <consortium name="Pathogen Informatics"/>
        </authorList>
    </citation>
    <scope>NUCLEOTIDE SEQUENCE [LARGE SCALE GENOMIC DNA]</scope>
</reference>
<evidence type="ECO:0000259" key="1">
    <source>
        <dbReference type="Pfam" id="PF23064"/>
    </source>
</evidence>
<name>A0A183TX57_TOXCA</name>
<dbReference type="AlphaFoldDB" id="A0A183TX57"/>
<reference evidence="4" key="1">
    <citation type="submission" date="2016-06" db="UniProtKB">
        <authorList>
            <consortium name="WormBaseParasite"/>
        </authorList>
    </citation>
    <scope>IDENTIFICATION</scope>
</reference>
<dbReference type="InterPro" id="IPR059048">
    <property type="entry name" value="CUB_M02D8_5_5th"/>
</dbReference>
<evidence type="ECO:0000313" key="4">
    <source>
        <dbReference type="WBParaSite" id="TCNE_0000082601-mRNA-1"/>
    </source>
</evidence>
<dbReference type="EMBL" id="UYWY01000474">
    <property type="protein sequence ID" value="VDM24933.1"/>
    <property type="molecule type" value="Genomic_DNA"/>
</dbReference>
<dbReference type="Proteomes" id="UP000050794">
    <property type="component" value="Unassembled WGS sequence"/>
</dbReference>
<evidence type="ECO:0000313" key="2">
    <source>
        <dbReference type="EMBL" id="VDM24933.1"/>
    </source>
</evidence>
<proteinExistence type="predicted"/>
<protein>
    <submittedName>
        <fullName evidence="4">CUB domain-containing protein</fullName>
    </submittedName>
</protein>
<organism evidence="3 4">
    <name type="scientific">Toxocara canis</name>
    <name type="common">Canine roundworm</name>
    <dbReference type="NCBI Taxonomy" id="6265"/>
    <lineage>
        <taxon>Eukaryota</taxon>
        <taxon>Metazoa</taxon>
        <taxon>Ecdysozoa</taxon>
        <taxon>Nematoda</taxon>
        <taxon>Chromadorea</taxon>
        <taxon>Rhabditida</taxon>
        <taxon>Spirurina</taxon>
        <taxon>Ascaridomorpha</taxon>
        <taxon>Ascaridoidea</taxon>
        <taxon>Toxocaridae</taxon>
        <taxon>Toxocara</taxon>
    </lineage>
</organism>
<dbReference type="InterPro" id="IPR035914">
    <property type="entry name" value="Sperma_CUB_dom_sf"/>
</dbReference>
<accession>A0A183TX57</accession>
<sequence length="328" mass="35840">MQSTDCGCKNVTVDVEDGKDYWIESPGFGTAPTYCPRLNCFWELRSSRNQTLDITSFSMGLRTGDRLAITDFKGDLIDSLSVASNSASQKFLATISTGYVAFHFTSVHMDYVQLGSGIGGFRIHIKSNPIVYNQSKNIVLTDDNSVLSTIAIISSGEAFLWHVQARKNRTITLYTFGTLRDTGAILDIFDGADTDAPILDKSSVLISIQIAALYCKEPFVKGFTNEAIFNIRLPLNASANTNSTTNNNSSASNNSTTSDRIPPNAMCVIVLHGLVDSFELRRGLAFQVLGVSAAVQVYKGTTLSKKALLARLQPLEFFIREYVLPATL</sequence>
<evidence type="ECO:0000313" key="3">
    <source>
        <dbReference type="Proteomes" id="UP000050794"/>
    </source>
</evidence>
<keyword evidence="3" id="KW-1185">Reference proteome</keyword>